<gene>
    <name evidence="2" type="ORF">Dcar01_01844</name>
</gene>
<organism evidence="2 3">
    <name type="scientific">Deinococcus carri</name>
    <dbReference type="NCBI Taxonomy" id="1211323"/>
    <lineage>
        <taxon>Bacteria</taxon>
        <taxon>Thermotogati</taxon>
        <taxon>Deinococcota</taxon>
        <taxon>Deinococci</taxon>
        <taxon>Deinococcales</taxon>
        <taxon>Deinococcaceae</taxon>
        <taxon>Deinococcus</taxon>
    </lineage>
</organism>
<evidence type="ECO:0000313" key="2">
    <source>
        <dbReference type="EMBL" id="GAA5513118.1"/>
    </source>
</evidence>
<dbReference type="Proteomes" id="UP001401887">
    <property type="component" value="Unassembled WGS sequence"/>
</dbReference>
<comment type="caution">
    <text evidence="2">The sequence shown here is derived from an EMBL/GenBank/DDBJ whole genome shotgun (WGS) entry which is preliminary data.</text>
</comment>
<dbReference type="EMBL" id="BAABRP010000005">
    <property type="protein sequence ID" value="GAA5513118.1"/>
    <property type="molecule type" value="Genomic_DNA"/>
</dbReference>
<keyword evidence="3" id="KW-1185">Reference proteome</keyword>
<dbReference type="Pfam" id="PF06527">
    <property type="entry name" value="TniQ"/>
    <property type="match status" value="1"/>
</dbReference>
<name>A0ABP9W6X0_9DEIO</name>
<protein>
    <recommendedName>
        <fullName evidence="1">TniQ domain-containing protein</fullName>
    </recommendedName>
</protein>
<proteinExistence type="predicted"/>
<evidence type="ECO:0000313" key="3">
    <source>
        <dbReference type="Proteomes" id="UP001401887"/>
    </source>
</evidence>
<evidence type="ECO:0000259" key="1">
    <source>
        <dbReference type="Pfam" id="PF06527"/>
    </source>
</evidence>
<feature type="domain" description="TniQ" evidence="1">
    <location>
        <begin position="17"/>
        <end position="158"/>
    </location>
</feature>
<dbReference type="InterPro" id="IPR009492">
    <property type="entry name" value="TniQ"/>
</dbReference>
<accession>A0ABP9W6X0</accession>
<sequence>MSLALSGLPSRRVLQSRPIPVPGQSLPSYLETLAAGLPLPIPLLTALFRTGLIDAERVEEIGPAYGIDLEPARLREFARLTRLDEAQVRGMLLSHYHGVALDLAGLEPDNAGSVRRAALDSWAFFDTSWICPRCVAQTRALQVSWRLPLHFACLHHRVLHADTCPTCGKLFGHIRQGHGGTPLFASQVPRPGHCWNAPPVGQCRTGRLARPCGFDLARARAHDLTPFPRVLAAQHVILGVLDRGRGWVAGRERTALEYVGHLRSVAALLLYGARAGDLGELPPLLLDEVEAYVEDRDQRLEQRISRREREGGRGGPTIAAYRGTQRSAALMAAVLTPAVELLAAGSVGELAERLAPLVERARAVKQRKLRLMGTDFHFEGPLAEALDAVLAPRAGFDIRVGSRSRLVPPGGYRFRAEHVPQLLWLGVYRERFAPLLAESSIGEDYARRVVSMALVKLTADYSWVQTAEALDLPRGSGTGSANKVMGVLNALGRADAFAGALHALAATLHGRGDLTDYAALRRRLEDFSEVPWDVWCDIAGPTQCLPGKHGGKNRFAAAYVWAQATGGDWRLSPALRGRNHLMQRDMYRRFEKEDLMHVQSGLDDLAADLAAGENWQS</sequence>
<reference evidence="2 3" key="1">
    <citation type="submission" date="2024-02" db="EMBL/GenBank/DDBJ databases">
        <title>Deinococcus carri NBRC 110142.</title>
        <authorList>
            <person name="Ichikawa N."/>
            <person name="Katano-Makiyama Y."/>
            <person name="Hidaka K."/>
        </authorList>
    </citation>
    <scope>NUCLEOTIDE SEQUENCE [LARGE SCALE GENOMIC DNA]</scope>
    <source>
        <strain evidence="2 3">NBRC 110142</strain>
    </source>
</reference>